<accession>A0A7X0RU17</accession>
<keyword evidence="1" id="KW-1133">Transmembrane helix</keyword>
<keyword evidence="1" id="KW-0812">Transmembrane</keyword>
<organism evidence="2 3">
    <name type="scientific">Cohnella nanjingensis</name>
    <dbReference type="NCBI Taxonomy" id="1387779"/>
    <lineage>
        <taxon>Bacteria</taxon>
        <taxon>Bacillati</taxon>
        <taxon>Bacillota</taxon>
        <taxon>Bacilli</taxon>
        <taxon>Bacillales</taxon>
        <taxon>Paenibacillaceae</taxon>
        <taxon>Cohnella</taxon>
    </lineage>
</organism>
<reference evidence="2 3" key="1">
    <citation type="submission" date="2020-08" db="EMBL/GenBank/DDBJ databases">
        <title>Cohnella phylogeny.</title>
        <authorList>
            <person name="Dunlap C."/>
        </authorList>
    </citation>
    <scope>NUCLEOTIDE SEQUENCE [LARGE SCALE GENOMIC DNA]</scope>
    <source>
        <strain evidence="2 3">DSM 28246</strain>
    </source>
</reference>
<proteinExistence type="predicted"/>
<dbReference type="RefSeq" id="WP_185671398.1">
    <property type="nucleotide sequence ID" value="NZ_JACJVP010000040.1"/>
</dbReference>
<evidence type="ECO:0000313" key="2">
    <source>
        <dbReference type="EMBL" id="MBB6673528.1"/>
    </source>
</evidence>
<evidence type="ECO:0000313" key="3">
    <source>
        <dbReference type="Proteomes" id="UP000547209"/>
    </source>
</evidence>
<dbReference type="AlphaFoldDB" id="A0A7X0RU17"/>
<sequence length="78" mass="8439">MKKRLNSTERKPRSKLLRTASVTAGVLIVLMSSVLCLHVPEKQGIEVALMPFVLIVLAVAVLQVLQGCKPSQGRSRSG</sequence>
<gene>
    <name evidence="2" type="ORF">H7C19_22880</name>
</gene>
<dbReference type="Proteomes" id="UP000547209">
    <property type="component" value="Unassembled WGS sequence"/>
</dbReference>
<feature type="transmembrane region" description="Helical" evidence="1">
    <location>
        <begin position="46"/>
        <end position="65"/>
    </location>
</feature>
<name>A0A7X0RU17_9BACL</name>
<evidence type="ECO:0000256" key="1">
    <source>
        <dbReference type="SAM" id="Phobius"/>
    </source>
</evidence>
<keyword evidence="3" id="KW-1185">Reference proteome</keyword>
<keyword evidence="1" id="KW-0472">Membrane</keyword>
<dbReference type="EMBL" id="JACJVP010000040">
    <property type="protein sequence ID" value="MBB6673528.1"/>
    <property type="molecule type" value="Genomic_DNA"/>
</dbReference>
<comment type="caution">
    <text evidence="2">The sequence shown here is derived from an EMBL/GenBank/DDBJ whole genome shotgun (WGS) entry which is preliminary data.</text>
</comment>
<protein>
    <submittedName>
        <fullName evidence="2">Uncharacterized protein</fullName>
    </submittedName>
</protein>